<organism evidence="1 2">
    <name type="scientific">Candidatus Liptonbacteria bacterium RIFOXYD1_FULL_36_11</name>
    <dbReference type="NCBI Taxonomy" id="1798656"/>
    <lineage>
        <taxon>Bacteria</taxon>
        <taxon>Candidatus Liptoniibacteriota</taxon>
    </lineage>
</organism>
<dbReference type="EMBL" id="MHLG01000029">
    <property type="protein sequence ID" value="OGZ03097.1"/>
    <property type="molecule type" value="Genomic_DNA"/>
</dbReference>
<accession>A0A1G2CPD0</accession>
<proteinExistence type="predicted"/>
<protein>
    <submittedName>
        <fullName evidence="1">Uncharacterized protein</fullName>
    </submittedName>
</protein>
<dbReference type="AlphaFoldDB" id="A0A1G2CPD0"/>
<dbReference type="Proteomes" id="UP000177587">
    <property type="component" value="Unassembled WGS sequence"/>
</dbReference>
<dbReference type="STRING" id="1798656.A2604_00010"/>
<name>A0A1G2CPD0_9BACT</name>
<comment type="caution">
    <text evidence="1">The sequence shown here is derived from an EMBL/GenBank/DDBJ whole genome shotgun (WGS) entry which is preliminary data.</text>
</comment>
<evidence type="ECO:0000313" key="1">
    <source>
        <dbReference type="EMBL" id="OGZ03097.1"/>
    </source>
</evidence>
<evidence type="ECO:0000313" key="2">
    <source>
        <dbReference type="Proteomes" id="UP000177587"/>
    </source>
</evidence>
<reference evidence="1 2" key="1">
    <citation type="journal article" date="2016" name="Nat. Commun.">
        <title>Thousands of microbial genomes shed light on interconnected biogeochemical processes in an aquifer system.</title>
        <authorList>
            <person name="Anantharaman K."/>
            <person name="Brown C.T."/>
            <person name="Hug L.A."/>
            <person name="Sharon I."/>
            <person name="Castelle C.J."/>
            <person name="Probst A.J."/>
            <person name="Thomas B.C."/>
            <person name="Singh A."/>
            <person name="Wilkins M.J."/>
            <person name="Karaoz U."/>
            <person name="Brodie E.L."/>
            <person name="Williams K.H."/>
            <person name="Hubbard S.S."/>
            <person name="Banfield J.F."/>
        </authorList>
    </citation>
    <scope>NUCLEOTIDE SEQUENCE [LARGE SCALE GENOMIC DNA]</scope>
</reference>
<gene>
    <name evidence="1" type="ORF">A2604_00010</name>
</gene>
<sequence>MIFFAILKLAKKRKKGGEKGAEPEWEHAGFFYKLDFFWWCIIFKKEQKRKKVMNVDMVENREKEKGLEGLEELKKKLDKKRGDALGRMTHFARKILDYNEEEHSYEATWELYALFLEEELALVRGEIELIRS</sequence>